<dbReference type="InterPro" id="IPR036291">
    <property type="entry name" value="NAD(P)-bd_dom_sf"/>
</dbReference>
<name>A0ABN1USR6_9ACTN</name>
<dbReference type="SUPFAM" id="SSF51735">
    <property type="entry name" value="NAD(P)-binding Rossmann-fold domains"/>
    <property type="match status" value="1"/>
</dbReference>
<reference evidence="1 2" key="1">
    <citation type="journal article" date="2019" name="Int. J. Syst. Evol. Microbiol.">
        <title>The Global Catalogue of Microorganisms (GCM) 10K type strain sequencing project: providing services to taxonomists for standard genome sequencing and annotation.</title>
        <authorList>
            <consortium name="The Broad Institute Genomics Platform"/>
            <consortium name="The Broad Institute Genome Sequencing Center for Infectious Disease"/>
            <person name="Wu L."/>
            <person name="Ma J."/>
        </authorList>
    </citation>
    <scope>NUCLEOTIDE SEQUENCE [LARGE SCALE GENOMIC DNA]</scope>
    <source>
        <strain evidence="1 2">JCM 12696</strain>
    </source>
</reference>
<protein>
    <recommendedName>
        <fullName evidence="3">SDR family NAD(P)-dependent oxidoreductase</fullName>
    </recommendedName>
</protein>
<dbReference type="Proteomes" id="UP001501371">
    <property type="component" value="Unassembled WGS sequence"/>
</dbReference>
<dbReference type="EMBL" id="BAAAKV010000017">
    <property type="protein sequence ID" value="GAA1165792.1"/>
    <property type="molecule type" value="Genomic_DNA"/>
</dbReference>
<dbReference type="Gene3D" id="3.40.50.720">
    <property type="entry name" value="NAD(P)-binding Rossmann-like Domain"/>
    <property type="match status" value="1"/>
</dbReference>
<keyword evidence="2" id="KW-1185">Reference proteome</keyword>
<evidence type="ECO:0008006" key="3">
    <source>
        <dbReference type="Google" id="ProtNLM"/>
    </source>
</evidence>
<accession>A0ABN1USR6</accession>
<sequence>MSTAHSAAQLVRIRMTTTLITGANKGIGFETAKQLLALGHVVYIGARDIQRGEKAAAVSSPAPPRPT</sequence>
<gene>
    <name evidence="1" type="ORF">GCM10009654_23370</name>
</gene>
<evidence type="ECO:0000313" key="1">
    <source>
        <dbReference type="EMBL" id="GAA1165792.1"/>
    </source>
</evidence>
<comment type="caution">
    <text evidence="1">The sequence shown here is derived from an EMBL/GenBank/DDBJ whole genome shotgun (WGS) entry which is preliminary data.</text>
</comment>
<proteinExistence type="predicted"/>
<evidence type="ECO:0000313" key="2">
    <source>
        <dbReference type="Proteomes" id="UP001501371"/>
    </source>
</evidence>
<organism evidence="1 2">
    <name type="scientific">Streptomyces hebeiensis</name>
    <dbReference type="NCBI Taxonomy" id="229486"/>
    <lineage>
        <taxon>Bacteria</taxon>
        <taxon>Bacillati</taxon>
        <taxon>Actinomycetota</taxon>
        <taxon>Actinomycetes</taxon>
        <taxon>Kitasatosporales</taxon>
        <taxon>Streptomycetaceae</taxon>
        <taxon>Streptomyces</taxon>
    </lineage>
</organism>